<dbReference type="InterPro" id="IPR036390">
    <property type="entry name" value="WH_DNA-bd_sf"/>
</dbReference>
<comment type="cofactor">
    <cofactor evidence="1">
        <name>Mg(2+)</name>
        <dbReference type="ChEBI" id="CHEBI:18420"/>
    </cofactor>
</comment>
<evidence type="ECO:0000313" key="17">
    <source>
        <dbReference type="Proteomes" id="UP000186594"/>
    </source>
</evidence>
<dbReference type="GO" id="GO:0030490">
    <property type="term" value="P:maturation of SSU-rRNA"/>
    <property type="evidence" value="ECO:0007669"/>
    <property type="project" value="TreeGrafter"/>
</dbReference>
<name>A0A1U7LK82_NEOID</name>
<evidence type="ECO:0000256" key="8">
    <source>
        <dbReference type="ARBA" id="ARBA00022777"/>
    </source>
</evidence>
<evidence type="ECO:0000256" key="7">
    <source>
        <dbReference type="ARBA" id="ARBA00022741"/>
    </source>
</evidence>
<proteinExistence type="inferred from homology"/>
<organism evidence="16 17">
    <name type="scientific">Neolecta irregularis (strain DAH-3)</name>
    <dbReference type="NCBI Taxonomy" id="1198029"/>
    <lineage>
        <taxon>Eukaryota</taxon>
        <taxon>Fungi</taxon>
        <taxon>Dikarya</taxon>
        <taxon>Ascomycota</taxon>
        <taxon>Taphrinomycotina</taxon>
        <taxon>Neolectales</taxon>
        <taxon>Neolectaceae</taxon>
        <taxon>Neolecta</taxon>
    </lineage>
</organism>
<evidence type="ECO:0000256" key="5">
    <source>
        <dbReference type="ARBA" id="ARBA00022679"/>
    </source>
</evidence>
<evidence type="ECO:0000256" key="9">
    <source>
        <dbReference type="ARBA" id="ARBA00022840"/>
    </source>
</evidence>
<evidence type="ECO:0000313" key="16">
    <source>
        <dbReference type="EMBL" id="OLL23049.1"/>
    </source>
</evidence>
<dbReference type="SUPFAM" id="SSF56112">
    <property type="entry name" value="Protein kinase-like (PK-like)"/>
    <property type="match status" value="1"/>
</dbReference>
<dbReference type="FunFam" id="1.10.10.10:FF:000053">
    <property type="entry name" value="Serine/threonine-protein kinase RIO2"/>
    <property type="match status" value="1"/>
</dbReference>
<dbReference type="InterPro" id="IPR000687">
    <property type="entry name" value="RIO_kinase"/>
</dbReference>
<dbReference type="GO" id="GO:0030688">
    <property type="term" value="C:preribosome, small subunit precursor"/>
    <property type="evidence" value="ECO:0007669"/>
    <property type="project" value="TreeGrafter"/>
</dbReference>
<dbReference type="PROSITE" id="PS01245">
    <property type="entry name" value="RIO1"/>
    <property type="match status" value="1"/>
</dbReference>
<sequence length="409" mass="46435">AAGTSETARSCRRRNLQISACARSLLAHNSDPRLFDVYSPPQLSTVKAAQPDNSRRHRTSFATMKLDASTIRYLTAEDFRCLTAVEMGSRNHEIVPTTLIANISTLRGGGVHKSISTLAKHSLIAKVQNAKYDGYRLTYGGYDYLALKTFCKRESVYAVGNQIGVGKESDIYVVADETGLQKVLKIHRLGRISFRTVKTNRDYLRNRKSGSWMYLSRLAAIKEYAFMKVLHEHGFPVPRPVDQTRHCLVMEFIDALPLRQIDDIQNPRKLYDSLISLIIRLANQGLIHGDFNEFNILLQENGKPVLIDFPQMISTLHTNAKEQFDRDAQCIRVFFEKRFGFVGELPDFDKDVKREGTLDALVEASGFSKKMAKEFDQLKTEIPCEPENLIEEDLEYSDKESVEEEISEA</sequence>
<dbReference type="GO" id="GO:0005634">
    <property type="term" value="C:nucleus"/>
    <property type="evidence" value="ECO:0007669"/>
    <property type="project" value="TreeGrafter"/>
</dbReference>
<dbReference type="InterPro" id="IPR018934">
    <property type="entry name" value="RIO_dom"/>
</dbReference>
<comment type="caution">
    <text evidence="16">The sequence shown here is derived from an EMBL/GenBank/DDBJ whole genome shotgun (WGS) entry which is preliminary data.</text>
</comment>
<dbReference type="GO" id="GO:0005829">
    <property type="term" value="C:cytosol"/>
    <property type="evidence" value="ECO:0007669"/>
    <property type="project" value="TreeGrafter"/>
</dbReference>
<dbReference type="EMBL" id="LXFE01002348">
    <property type="protein sequence ID" value="OLL23049.1"/>
    <property type="molecule type" value="Genomic_DNA"/>
</dbReference>
<dbReference type="GO" id="GO:0046872">
    <property type="term" value="F:metal ion binding"/>
    <property type="evidence" value="ECO:0007669"/>
    <property type="project" value="UniProtKB-KW"/>
</dbReference>
<dbReference type="PANTHER" id="PTHR45852:SF1">
    <property type="entry name" value="SERINE_THREONINE-PROTEIN KINASE RIO2"/>
    <property type="match status" value="1"/>
</dbReference>
<protein>
    <recommendedName>
        <fullName evidence="13">Serine/threonine-protein kinase RIO2</fullName>
        <ecNumber evidence="3">2.7.11.1</ecNumber>
    </recommendedName>
    <alternativeName>
        <fullName evidence="14">Serine/threonine-protein kinase rio2</fullName>
    </alternativeName>
</protein>
<dbReference type="Gene3D" id="3.30.200.20">
    <property type="entry name" value="Phosphorylase Kinase, domain 1"/>
    <property type="match status" value="1"/>
</dbReference>
<dbReference type="GO" id="GO:0005524">
    <property type="term" value="F:ATP binding"/>
    <property type="evidence" value="ECO:0007669"/>
    <property type="project" value="UniProtKB-KW"/>
</dbReference>
<keyword evidence="7" id="KW-0547">Nucleotide-binding</keyword>
<comment type="similarity">
    <text evidence="2">Belongs to the protein kinase superfamily. RIO-type Ser/Thr kinase family.</text>
</comment>
<comment type="catalytic activity">
    <reaction evidence="12">
        <text>L-seryl-[protein] + ATP = O-phospho-L-seryl-[protein] + ADP + H(+)</text>
        <dbReference type="Rhea" id="RHEA:17989"/>
        <dbReference type="Rhea" id="RHEA-COMP:9863"/>
        <dbReference type="Rhea" id="RHEA-COMP:11604"/>
        <dbReference type="ChEBI" id="CHEBI:15378"/>
        <dbReference type="ChEBI" id="CHEBI:29999"/>
        <dbReference type="ChEBI" id="CHEBI:30616"/>
        <dbReference type="ChEBI" id="CHEBI:83421"/>
        <dbReference type="ChEBI" id="CHEBI:456216"/>
        <dbReference type="EC" id="2.7.11.1"/>
    </reaction>
</comment>
<dbReference type="Proteomes" id="UP000186594">
    <property type="component" value="Unassembled WGS sequence"/>
</dbReference>
<dbReference type="FunFam" id="3.30.200.20:FF:000052">
    <property type="entry name" value="Serine/threonine-protein kinase RIO2"/>
    <property type="match status" value="1"/>
</dbReference>
<dbReference type="OrthoDB" id="10258631at2759"/>
<dbReference type="Gene3D" id="1.10.10.10">
    <property type="entry name" value="Winged helix-like DNA-binding domain superfamily/Winged helix DNA-binding domain"/>
    <property type="match status" value="1"/>
</dbReference>
<keyword evidence="8 16" id="KW-0418">Kinase</keyword>
<evidence type="ECO:0000256" key="12">
    <source>
        <dbReference type="ARBA" id="ARBA00048679"/>
    </source>
</evidence>
<evidence type="ECO:0000256" key="3">
    <source>
        <dbReference type="ARBA" id="ARBA00012513"/>
    </source>
</evidence>
<dbReference type="GO" id="GO:0004674">
    <property type="term" value="F:protein serine/threonine kinase activity"/>
    <property type="evidence" value="ECO:0007669"/>
    <property type="project" value="UniProtKB-KW"/>
</dbReference>
<evidence type="ECO:0000259" key="15">
    <source>
        <dbReference type="SMART" id="SM00090"/>
    </source>
</evidence>
<dbReference type="CDD" id="cd05144">
    <property type="entry name" value="RIO2_C"/>
    <property type="match status" value="1"/>
</dbReference>
<dbReference type="Pfam" id="PF01163">
    <property type="entry name" value="RIO1"/>
    <property type="match status" value="1"/>
</dbReference>
<dbReference type="PANTHER" id="PTHR45852">
    <property type="entry name" value="SER/THR-PROTEIN KINASE RIO2"/>
    <property type="match status" value="1"/>
</dbReference>
<evidence type="ECO:0000256" key="2">
    <source>
        <dbReference type="ARBA" id="ARBA00009196"/>
    </source>
</evidence>
<evidence type="ECO:0000256" key="4">
    <source>
        <dbReference type="ARBA" id="ARBA00022527"/>
    </source>
</evidence>
<feature type="non-terminal residue" evidence="16">
    <location>
        <position position="1"/>
    </location>
</feature>
<evidence type="ECO:0000256" key="13">
    <source>
        <dbReference type="ARBA" id="ARBA00068353"/>
    </source>
</evidence>
<feature type="domain" description="RIO kinase" evidence="15">
    <location>
        <begin position="128"/>
        <end position="357"/>
    </location>
</feature>
<dbReference type="SUPFAM" id="SSF46785">
    <property type="entry name" value="Winged helix' DNA-binding domain"/>
    <property type="match status" value="1"/>
</dbReference>
<dbReference type="InterPro" id="IPR015285">
    <property type="entry name" value="RIO2_wHTH_N"/>
</dbReference>
<dbReference type="InterPro" id="IPR011009">
    <property type="entry name" value="Kinase-like_dom_sf"/>
</dbReference>
<accession>A0A1U7LK82</accession>
<dbReference type="InterPro" id="IPR036388">
    <property type="entry name" value="WH-like_DNA-bd_sf"/>
</dbReference>
<dbReference type="SMART" id="SM00090">
    <property type="entry name" value="RIO"/>
    <property type="match status" value="1"/>
</dbReference>
<gene>
    <name evidence="16" type="ORF">NEOLI_001288</name>
</gene>
<dbReference type="InterPro" id="IPR018935">
    <property type="entry name" value="RIO_kinase_CS"/>
</dbReference>
<evidence type="ECO:0000256" key="6">
    <source>
        <dbReference type="ARBA" id="ARBA00022723"/>
    </source>
</evidence>
<dbReference type="OMA" id="MIHHENT"/>
<comment type="catalytic activity">
    <reaction evidence="11">
        <text>L-threonyl-[protein] + ATP = O-phospho-L-threonyl-[protein] + ADP + H(+)</text>
        <dbReference type="Rhea" id="RHEA:46608"/>
        <dbReference type="Rhea" id="RHEA-COMP:11060"/>
        <dbReference type="Rhea" id="RHEA-COMP:11605"/>
        <dbReference type="ChEBI" id="CHEBI:15378"/>
        <dbReference type="ChEBI" id="CHEBI:30013"/>
        <dbReference type="ChEBI" id="CHEBI:30616"/>
        <dbReference type="ChEBI" id="CHEBI:61977"/>
        <dbReference type="ChEBI" id="CHEBI:456216"/>
        <dbReference type="EC" id="2.7.11.1"/>
    </reaction>
</comment>
<keyword evidence="9" id="KW-0067">ATP-binding</keyword>
<reference evidence="16 17" key="1">
    <citation type="submission" date="2016-04" db="EMBL/GenBank/DDBJ databases">
        <title>Evolutionary innovation and constraint leading to complex multicellularity in the Ascomycota.</title>
        <authorList>
            <person name="Cisse O."/>
            <person name="Nguyen A."/>
            <person name="Hewitt D.A."/>
            <person name="Jedd G."/>
            <person name="Stajich J.E."/>
        </authorList>
    </citation>
    <scope>NUCLEOTIDE SEQUENCE [LARGE SCALE GENOMIC DNA]</scope>
    <source>
        <strain evidence="16 17">DAH-3</strain>
    </source>
</reference>
<evidence type="ECO:0000256" key="14">
    <source>
        <dbReference type="ARBA" id="ARBA00068837"/>
    </source>
</evidence>
<dbReference type="AlphaFoldDB" id="A0A1U7LK82"/>
<keyword evidence="6" id="KW-0479">Metal-binding</keyword>
<dbReference type="EC" id="2.7.11.1" evidence="3"/>
<evidence type="ECO:0000256" key="1">
    <source>
        <dbReference type="ARBA" id="ARBA00001946"/>
    </source>
</evidence>
<dbReference type="InterPro" id="IPR030484">
    <property type="entry name" value="Rio2"/>
</dbReference>
<dbReference type="STRING" id="1198029.A0A1U7LK82"/>
<dbReference type="Pfam" id="PF09202">
    <property type="entry name" value="Rio2_N"/>
    <property type="match status" value="1"/>
</dbReference>
<keyword evidence="17" id="KW-1185">Reference proteome</keyword>
<keyword evidence="5" id="KW-0808">Transferase</keyword>
<dbReference type="Gene3D" id="1.10.510.10">
    <property type="entry name" value="Transferase(Phosphotransferase) domain 1"/>
    <property type="match status" value="1"/>
</dbReference>
<keyword evidence="4" id="KW-0723">Serine/threonine-protein kinase</keyword>
<evidence type="ECO:0000256" key="10">
    <source>
        <dbReference type="ARBA" id="ARBA00022842"/>
    </source>
</evidence>
<evidence type="ECO:0000256" key="11">
    <source>
        <dbReference type="ARBA" id="ARBA00047899"/>
    </source>
</evidence>
<keyword evidence="10" id="KW-0460">Magnesium</keyword>